<dbReference type="InterPro" id="IPR051200">
    <property type="entry name" value="Host-pathogen_enzymatic-act"/>
</dbReference>
<evidence type="ECO:0000313" key="2">
    <source>
        <dbReference type="Proteomes" id="UP000321062"/>
    </source>
</evidence>
<name>A0A5B9DID3_9HYPH</name>
<sequence length="402" mass="41913">MKRAISPLALLLALGLATPAIAEEEVAWRLFVADHAEPTVTAIDLESGDALGSFALSGPATLYATPAKRAVYAVQGNDNQVAVIATGVSVDDHGDHGDLTLTDPSLGSAVLTGERPVHFVEHDGNFAVFYDGEGVARTYSETAVLAGDATFAETATPAPHHGVAIPFGAHTIITEPNAEDPKALPTGVWVRDGAGATVGDFHACPDLHGEASSGNLLAIACGSGLLIAREGGEGPEISFLPYAPDLPEGKATALLGGVGFQYFLGNYGASRVAVIDPSAQDAFRLVDLPTRRVHFAVDPVRPKFAYVFTEDGNLLQLDILSAAVTGTLRLTEPYSMDGEWSLPRPRVAVAGDEIAVTDPLKGLIHIVDAHSFAKTREIALAGKPFNIVAVGGAGETHGHHHH</sequence>
<gene>
    <name evidence="1" type="ORF">FNA67_01935</name>
</gene>
<dbReference type="OrthoDB" id="9810636at2"/>
<dbReference type="Proteomes" id="UP000321062">
    <property type="component" value="Chromosome"/>
</dbReference>
<protein>
    <submittedName>
        <fullName evidence="1">Uncharacterized protein</fullName>
    </submittedName>
</protein>
<dbReference type="Gene3D" id="2.130.10.10">
    <property type="entry name" value="YVTN repeat-like/Quinoprotein amine dehydrogenase"/>
    <property type="match status" value="1"/>
</dbReference>
<dbReference type="InterPro" id="IPR015943">
    <property type="entry name" value="WD40/YVTN_repeat-like_dom_sf"/>
</dbReference>
<dbReference type="EMBL" id="CP041690">
    <property type="protein sequence ID" value="QEE19010.1"/>
    <property type="molecule type" value="Genomic_DNA"/>
</dbReference>
<proteinExistence type="predicted"/>
<dbReference type="RefSeq" id="WP_147654868.1">
    <property type="nucleotide sequence ID" value="NZ_BMFM01000001.1"/>
</dbReference>
<dbReference type="KEGG" id="yti:FNA67_01935"/>
<dbReference type="InterPro" id="IPR011044">
    <property type="entry name" value="Quino_amine_DH_bsu"/>
</dbReference>
<organism evidence="1 2">
    <name type="scientific">Paradevosia tibetensis</name>
    <dbReference type="NCBI Taxonomy" id="1447062"/>
    <lineage>
        <taxon>Bacteria</taxon>
        <taxon>Pseudomonadati</taxon>
        <taxon>Pseudomonadota</taxon>
        <taxon>Alphaproteobacteria</taxon>
        <taxon>Hyphomicrobiales</taxon>
        <taxon>Devosiaceae</taxon>
        <taxon>Paradevosia</taxon>
    </lineage>
</organism>
<dbReference type="PANTHER" id="PTHR47197:SF3">
    <property type="entry name" value="DIHYDRO-HEME D1 DEHYDROGENASE"/>
    <property type="match status" value="1"/>
</dbReference>
<accession>A0A5B9DID3</accession>
<dbReference type="SUPFAM" id="SSF50969">
    <property type="entry name" value="YVTN repeat-like/Quinoprotein amine dehydrogenase"/>
    <property type="match status" value="1"/>
</dbReference>
<dbReference type="AlphaFoldDB" id="A0A5B9DID3"/>
<keyword evidence="2" id="KW-1185">Reference proteome</keyword>
<reference evidence="1 2" key="1">
    <citation type="journal article" date="2015" name="Int. J. Syst. Evol. Microbiol.">
        <title>Youhaiella tibetensis gen. nov., sp. nov., isolated from subsurface sediment.</title>
        <authorList>
            <person name="Wang Y.X."/>
            <person name="Huang F.Q."/>
            <person name="Nogi Y."/>
            <person name="Pang S.J."/>
            <person name="Wang P.K."/>
            <person name="Lv J."/>
        </authorList>
    </citation>
    <scope>NUCLEOTIDE SEQUENCE [LARGE SCALE GENOMIC DNA]</scope>
    <source>
        <strain evidence="2">fig4</strain>
    </source>
</reference>
<evidence type="ECO:0000313" key="1">
    <source>
        <dbReference type="EMBL" id="QEE19010.1"/>
    </source>
</evidence>
<dbReference type="PANTHER" id="PTHR47197">
    <property type="entry name" value="PROTEIN NIRF"/>
    <property type="match status" value="1"/>
</dbReference>